<feature type="region of interest" description="Disordered" evidence="1">
    <location>
        <begin position="420"/>
        <end position="559"/>
    </location>
</feature>
<protein>
    <submittedName>
        <fullName evidence="3">Negative regulator of the PHO system</fullName>
    </submittedName>
</protein>
<evidence type="ECO:0000259" key="2">
    <source>
        <dbReference type="PROSITE" id="PS50011"/>
    </source>
</evidence>
<dbReference type="SMART" id="SM00220">
    <property type="entry name" value="S_TKc"/>
    <property type="match status" value="1"/>
</dbReference>
<evidence type="ECO:0000256" key="1">
    <source>
        <dbReference type="SAM" id="MobiDB-lite"/>
    </source>
</evidence>
<feature type="compositionally biased region" description="Low complexity" evidence="1">
    <location>
        <begin position="343"/>
        <end position="353"/>
    </location>
</feature>
<dbReference type="InterPro" id="IPR008271">
    <property type="entry name" value="Ser/Thr_kinase_AS"/>
</dbReference>
<dbReference type="PANTHER" id="PTHR48011">
    <property type="entry name" value="CCR4-NOT TRANSCRIPTIONAL COMPLEX SUBUNIT CAF120-RELATED"/>
    <property type="match status" value="1"/>
</dbReference>
<dbReference type="Pfam" id="PF00069">
    <property type="entry name" value="Pkinase"/>
    <property type="match status" value="2"/>
</dbReference>
<proteinExistence type="predicted"/>
<feature type="domain" description="Protein kinase" evidence="2">
    <location>
        <begin position="39"/>
        <end position="317"/>
    </location>
</feature>
<dbReference type="PROSITE" id="PS00108">
    <property type="entry name" value="PROTEIN_KINASE_ST"/>
    <property type="match status" value="2"/>
</dbReference>
<gene>
    <name evidence="3" type="ORF">TSOC_008434</name>
</gene>
<dbReference type="AlphaFoldDB" id="A0A2J7ZYG9"/>
<feature type="compositionally biased region" description="Low complexity" evidence="1">
    <location>
        <begin position="289"/>
        <end position="298"/>
    </location>
</feature>
<comment type="caution">
    <text evidence="3">The sequence shown here is derived from an EMBL/GenBank/DDBJ whole genome shotgun (WGS) entry which is preliminary data.</text>
</comment>
<reference evidence="3 4" key="1">
    <citation type="journal article" date="2017" name="Mol. Biol. Evol.">
        <title>The 4-celled Tetrabaena socialis nuclear genome reveals the essential components for genetic control of cell number at the origin of multicellularity in the volvocine lineage.</title>
        <authorList>
            <person name="Featherston J."/>
            <person name="Arakaki Y."/>
            <person name="Hanschen E.R."/>
            <person name="Ferris P.J."/>
            <person name="Michod R.E."/>
            <person name="Olson B.J.S.C."/>
            <person name="Nozaki H."/>
            <person name="Durand P.M."/>
        </authorList>
    </citation>
    <scope>NUCLEOTIDE SEQUENCE [LARGE SCALE GENOMIC DNA]</scope>
    <source>
        <strain evidence="3 4">NIES-571</strain>
    </source>
</reference>
<feature type="compositionally biased region" description="Basic residues" evidence="1">
    <location>
        <begin position="258"/>
        <end position="267"/>
    </location>
</feature>
<accession>A0A2J7ZYG9</accession>
<dbReference type="OrthoDB" id="10252171at2759"/>
<dbReference type="GO" id="GO:0007165">
    <property type="term" value="P:signal transduction"/>
    <property type="evidence" value="ECO:0007669"/>
    <property type="project" value="TreeGrafter"/>
</dbReference>
<dbReference type="GO" id="GO:0005524">
    <property type="term" value="F:ATP binding"/>
    <property type="evidence" value="ECO:0007669"/>
    <property type="project" value="InterPro"/>
</dbReference>
<dbReference type="InterPro" id="IPR052751">
    <property type="entry name" value="Plant_MAPKKK"/>
</dbReference>
<dbReference type="InterPro" id="IPR011009">
    <property type="entry name" value="Kinase-like_dom_sf"/>
</dbReference>
<feature type="region of interest" description="Disordered" evidence="1">
    <location>
        <begin position="319"/>
        <end position="381"/>
    </location>
</feature>
<evidence type="ECO:0000313" key="3">
    <source>
        <dbReference type="EMBL" id="PNH05308.1"/>
    </source>
</evidence>
<dbReference type="InterPro" id="IPR000719">
    <property type="entry name" value="Prot_kinase_dom"/>
</dbReference>
<feature type="compositionally biased region" description="Basic and acidic residues" evidence="1">
    <location>
        <begin position="275"/>
        <end position="288"/>
    </location>
</feature>
<feature type="compositionally biased region" description="Low complexity" evidence="1">
    <location>
        <begin position="506"/>
        <end position="528"/>
    </location>
</feature>
<dbReference type="PROSITE" id="PS50011">
    <property type="entry name" value="PROTEIN_KINASE_DOM"/>
    <property type="match status" value="2"/>
</dbReference>
<feature type="compositionally biased region" description="Low complexity" evidence="1">
    <location>
        <begin position="538"/>
        <end position="553"/>
    </location>
</feature>
<feature type="domain" description="Protein kinase" evidence="2">
    <location>
        <begin position="493"/>
        <end position="715"/>
    </location>
</feature>
<evidence type="ECO:0000313" key="4">
    <source>
        <dbReference type="Proteomes" id="UP000236333"/>
    </source>
</evidence>
<keyword evidence="4" id="KW-1185">Reference proteome</keyword>
<dbReference type="Gene3D" id="1.10.510.10">
    <property type="entry name" value="Transferase(Phosphotransferase) domain 1"/>
    <property type="match status" value="2"/>
</dbReference>
<dbReference type="PANTHER" id="PTHR48011:SF4">
    <property type="entry name" value="MITOGEN-ACTIVATED PROTEIN KINASE KINASE KINASE 19"/>
    <property type="match status" value="1"/>
</dbReference>
<feature type="compositionally biased region" description="Low complexity" evidence="1">
    <location>
        <begin position="443"/>
        <end position="458"/>
    </location>
</feature>
<name>A0A2J7ZYG9_9CHLO</name>
<dbReference type="SUPFAM" id="SSF56112">
    <property type="entry name" value="Protein kinase-like (PK-like)"/>
    <property type="match status" value="2"/>
</dbReference>
<dbReference type="Proteomes" id="UP000236333">
    <property type="component" value="Unassembled WGS sequence"/>
</dbReference>
<feature type="region of interest" description="Disordered" evidence="1">
    <location>
        <begin position="253"/>
        <end position="298"/>
    </location>
</feature>
<dbReference type="EMBL" id="PGGS01000316">
    <property type="protein sequence ID" value="PNH05308.1"/>
    <property type="molecule type" value="Genomic_DNA"/>
</dbReference>
<feature type="compositionally biased region" description="Polar residues" evidence="1">
    <location>
        <begin position="368"/>
        <end position="377"/>
    </location>
</feature>
<dbReference type="GO" id="GO:0004672">
    <property type="term" value="F:protein kinase activity"/>
    <property type="evidence" value="ECO:0007669"/>
    <property type="project" value="InterPro"/>
</dbReference>
<sequence length="715" mass="74629">MVSDAQDDNAQRRHQHLANNCGPNHQLACYPHQRHNRSLTQVERITCTSYSTVSKACHQGQPVVVKIYDVAERDKLANAFAEIGVLLHLAGWPGAVGLLDYGRHEDKVMLMLESCDHSLKDWCDSQRFDVDTGPEYISECLRLWCTLAEMVAELHERFHVAHCDLKPGNVLLTGGLLRLADFSESMLFNGAPLLLDQARGTVSYQPPEMIHAHCVDARKADVWAMGCILYEIVTGEVLFKGPADCMRAVPAGGGVAARQRHQRRSKAGRSSGGEGDGRQARAEQRHAPEAAAAAVAAAAAEASEQQRRVVAELTARLVGSGGEEDTADGGIAARPRAQPPRVPRLSLGLARPPIGGGPAPRPAHPLPSSSTFPQQQHAPYGTQPAAAVPHLLPQFLLMAGGGGLTGRNLELIAEGSVCTEDAQPSSRTSDAWPAPSAGNTAPTTARSAALNTARSAAAHDTARSHGTSCAGGWPPPPPPSDGTARSVAASEWTLAATATGGGGAPSSGRSTGGSSAAAATAGATANSGRGEGGWRSEAGGAAAPAAGGAAAAGPLPPHRRLRHSFATQCADPAGPDWLSTEEADRMRIMCDEPPSFVAVSYDGGGSGCGGGGGSSRSGLWCTLAEMVAELHERFHVAHCDLKPGNVLLTGGLLRLADFSESMLFNGAPLLLDQARGTVSYQPPEMIHAHCVDARKADVWAMGCILYEIVTALATN</sequence>
<organism evidence="3 4">
    <name type="scientific">Tetrabaena socialis</name>
    <dbReference type="NCBI Taxonomy" id="47790"/>
    <lineage>
        <taxon>Eukaryota</taxon>
        <taxon>Viridiplantae</taxon>
        <taxon>Chlorophyta</taxon>
        <taxon>core chlorophytes</taxon>
        <taxon>Chlorophyceae</taxon>
        <taxon>CS clade</taxon>
        <taxon>Chlamydomonadales</taxon>
        <taxon>Tetrabaenaceae</taxon>
        <taxon>Tetrabaena</taxon>
    </lineage>
</organism>